<comment type="subcellular location">
    <subcellularLocation>
        <location evidence="1 8">Cell outer membrane</location>
        <topology evidence="1 8">Multi-pass membrane protein</topology>
    </subcellularLocation>
</comment>
<dbReference type="Gene3D" id="2.170.130.10">
    <property type="entry name" value="TonB-dependent receptor, plug domain"/>
    <property type="match status" value="1"/>
</dbReference>
<dbReference type="InterPro" id="IPR036942">
    <property type="entry name" value="Beta-barrel_TonB_sf"/>
</dbReference>
<dbReference type="AlphaFoldDB" id="A0A173MD33"/>
<keyword evidence="3 8" id="KW-1134">Transmembrane beta strand</keyword>
<organism evidence="13 14">
    <name type="scientific">Filimonas lacunae</name>
    <dbReference type="NCBI Taxonomy" id="477680"/>
    <lineage>
        <taxon>Bacteria</taxon>
        <taxon>Pseudomonadati</taxon>
        <taxon>Bacteroidota</taxon>
        <taxon>Chitinophagia</taxon>
        <taxon>Chitinophagales</taxon>
        <taxon>Chitinophagaceae</taxon>
        <taxon>Filimonas</taxon>
    </lineage>
</organism>
<feature type="domain" description="TonB-dependent receptor-like beta-barrel" evidence="11">
    <location>
        <begin position="549"/>
        <end position="1054"/>
    </location>
</feature>
<dbReference type="NCBIfam" id="TIGR04056">
    <property type="entry name" value="OMP_RagA_SusC"/>
    <property type="match status" value="1"/>
</dbReference>
<evidence type="ECO:0000313" key="13">
    <source>
        <dbReference type="EMBL" id="SIT21216.1"/>
    </source>
</evidence>
<keyword evidence="7 8" id="KW-0998">Cell outer membrane</keyword>
<evidence type="ECO:0000256" key="10">
    <source>
        <dbReference type="SAM" id="SignalP"/>
    </source>
</evidence>
<dbReference type="Gene3D" id="2.40.170.20">
    <property type="entry name" value="TonB-dependent receptor, beta-barrel domain"/>
    <property type="match status" value="1"/>
</dbReference>
<evidence type="ECO:0000256" key="4">
    <source>
        <dbReference type="ARBA" id="ARBA00022692"/>
    </source>
</evidence>
<evidence type="ECO:0000256" key="9">
    <source>
        <dbReference type="RuleBase" id="RU003357"/>
    </source>
</evidence>
<dbReference type="InterPro" id="IPR023997">
    <property type="entry name" value="TonB-dep_OMP_SusC/RagA_CS"/>
</dbReference>
<dbReference type="Proteomes" id="UP000186917">
    <property type="component" value="Unassembled WGS sequence"/>
</dbReference>
<dbReference type="InterPro" id="IPR023996">
    <property type="entry name" value="TonB-dep_OMP_SusC/RagA"/>
</dbReference>
<accession>A0A173MD33</accession>
<evidence type="ECO:0000256" key="8">
    <source>
        <dbReference type="PROSITE-ProRule" id="PRU01360"/>
    </source>
</evidence>
<dbReference type="InterPro" id="IPR008969">
    <property type="entry name" value="CarboxyPept-like_regulatory"/>
</dbReference>
<evidence type="ECO:0000313" key="14">
    <source>
        <dbReference type="Proteomes" id="UP000186917"/>
    </source>
</evidence>
<keyword evidence="6 8" id="KW-0472">Membrane</keyword>
<evidence type="ECO:0000256" key="5">
    <source>
        <dbReference type="ARBA" id="ARBA00023077"/>
    </source>
</evidence>
<comment type="similarity">
    <text evidence="8 9">Belongs to the TonB-dependent receptor family.</text>
</comment>
<evidence type="ECO:0000259" key="12">
    <source>
        <dbReference type="Pfam" id="PF07715"/>
    </source>
</evidence>
<dbReference type="Pfam" id="PF07715">
    <property type="entry name" value="Plug"/>
    <property type="match status" value="1"/>
</dbReference>
<evidence type="ECO:0000256" key="3">
    <source>
        <dbReference type="ARBA" id="ARBA00022452"/>
    </source>
</evidence>
<gene>
    <name evidence="13" type="ORF">SAMN05421788_105120</name>
</gene>
<dbReference type="EMBL" id="FTOR01000005">
    <property type="protein sequence ID" value="SIT21216.1"/>
    <property type="molecule type" value="Genomic_DNA"/>
</dbReference>
<reference evidence="14" key="1">
    <citation type="submission" date="2017-01" db="EMBL/GenBank/DDBJ databases">
        <authorList>
            <person name="Varghese N."/>
            <person name="Submissions S."/>
        </authorList>
    </citation>
    <scope>NUCLEOTIDE SEQUENCE [LARGE SCALE GENOMIC DNA]</scope>
    <source>
        <strain evidence="14">DSM 21054</strain>
    </source>
</reference>
<dbReference type="STRING" id="477680.SAMN05421788_105120"/>
<feature type="chain" id="PRO_5030022781" evidence="10">
    <location>
        <begin position="25"/>
        <end position="1098"/>
    </location>
</feature>
<dbReference type="PROSITE" id="PS00018">
    <property type="entry name" value="EF_HAND_1"/>
    <property type="match status" value="1"/>
</dbReference>
<evidence type="ECO:0000259" key="11">
    <source>
        <dbReference type="Pfam" id="PF00593"/>
    </source>
</evidence>
<dbReference type="SUPFAM" id="SSF49464">
    <property type="entry name" value="Carboxypeptidase regulatory domain-like"/>
    <property type="match status" value="1"/>
</dbReference>
<evidence type="ECO:0000256" key="1">
    <source>
        <dbReference type="ARBA" id="ARBA00004571"/>
    </source>
</evidence>
<dbReference type="GO" id="GO:0009279">
    <property type="term" value="C:cell outer membrane"/>
    <property type="evidence" value="ECO:0007669"/>
    <property type="project" value="UniProtKB-SubCell"/>
</dbReference>
<dbReference type="OrthoDB" id="1019466at2"/>
<name>A0A173MD33_9BACT</name>
<dbReference type="InterPro" id="IPR039426">
    <property type="entry name" value="TonB-dep_rcpt-like"/>
</dbReference>
<keyword evidence="4 8" id="KW-0812">Transmembrane</keyword>
<keyword evidence="14" id="KW-1185">Reference proteome</keyword>
<dbReference type="Gene3D" id="2.60.40.1120">
    <property type="entry name" value="Carboxypeptidase-like, regulatory domain"/>
    <property type="match status" value="1"/>
</dbReference>
<dbReference type="InterPro" id="IPR012910">
    <property type="entry name" value="Plug_dom"/>
</dbReference>
<dbReference type="Pfam" id="PF13715">
    <property type="entry name" value="CarbopepD_reg_2"/>
    <property type="match status" value="1"/>
</dbReference>
<sequence length="1098" mass="121220">MKQIFTITGLWLLLLTAVASVVHAQAKQDPVVIRGTVTDRNQRAVSGVSVVELDGANRAIAGTETDADGNYALKTSGASNHKISFSGIGFKTFIQSISGKTKISVTLEPGDNHLDEVIISSQKTINNGTGLNISDRNKTTAVTSISAKELEEMQAASIDQALQGRLSGVDIAATSGDPGKGMQIRIRGTSSISAGSDPLVVVDGMPYEVTIPDGFNFATSDDQGFAQLLNIAPSDIKDITILKDAASTAVWGSRAANGVLIITTKRGAVGKPVITYTFKGSLAVQPGSVPLLNGDQYSTLIPEEYNNGTGKPMPQTIKEFNYNKRDPYWYYNYSNNTNWVDAITQKGLLHDHNISVSGGGARAKYFASLGYFNQTGTTIGTSLQRITTRINLDYTVSDRLRFRTDIAYTHVDNNQLFTGSNDVGVRAVAYTKMPNMSIYEYDEYGNKTPNYFSPASNVQGYFYYDANGRIKGTYNPVAMARSAKNVQLGERVTPHFSVQYSIVPGVLLLNSDVQFDINTSKVNTFLPQIATGRPVTETSVNRASDADFDAYNVQTKNSLIYSPHLPESHTLQAQLMLQTNDYRYIDQQVMTSNTASSNLQDPAVPSRTQNDELIASSANTSTRSVGALLNAQYSFLDRYIINAGIRGDGNSRFGPANRYGLFPSLSARWRISGEPFMKHFTFINDLSVRASYGQSGNAPRKDYTFYNTYGNFDWTYMGLSGVYSQNIELTNLKWETVIGQNLGLDISLLKSRIVLTAEVYRNRTKNMIYSGLQVATTTGYDAIDMNAGTMDNQGWEISLNTTVVKNKVWQVDFNFNLAHNENVIRYISPMYPRESAKSAASNGVYKSYLQENNPFGSFYGYRYKGVYKDKEATVASDASNKPITGLNGETVYTRFNYPSVDYVFQPGDAAYEDVNHDGNIDYRDIVYLGNGNPRFTGGFGPSVSYKSNWRVSAFFSFRTGYDLINGTRMSTTNMYGYDNQSTAVLRRWRNEGDVTDVPRALYNAGYNWLGSSRYVEDGSFLRWRTLTVRYNCTKDQLKKLGLKSFSVYVTGENLFTLTRYTGQDPEVTTKISGPFSTVVDNSMTPPVKTYTIGIAAGF</sequence>
<dbReference type="InterPro" id="IPR018247">
    <property type="entry name" value="EF_Hand_1_Ca_BS"/>
</dbReference>
<protein>
    <submittedName>
        <fullName evidence="13">TonB-linked outer membrane protein, SusC/RagA family</fullName>
    </submittedName>
</protein>
<dbReference type="KEGG" id="fln:FLA_1434"/>
<dbReference type="InterPro" id="IPR000531">
    <property type="entry name" value="Beta-barrel_TonB"/>
</dbReference>
<dbReference type="InterPro" id="IPR037066">
    <property type="entry name" value="Plug_dom_sf"/>
</dbReference>
<dbReference type="RefSeq" id="WP_076379968.1">
    <property type="nucleotide sequence ID" value="NZ_AP017422.1"/>
</dbReference>
<dbReference type="SUPFAM" id="SSF56935">
    <property type="entry name" value="Porins"/>
    <property type="match status" value="1"/>
</dbReference>
<keyword evidence="5 9" id="KW-0798">TonB box</keyword>
<evidence type="ECO:0000256" key="7">
    <source>
        <dbReference type="ARBA" id="ARBA00023237"/>
    </source>
</evidence>
<keyword evidence="2 8" id="KW-0813">Transport</keyword>
<feature type="signal peptide" evidence="10">
    <location>
        <begin position="1"/>
        <end position="24"/>
    </location>
</feature>
<dbReference type="NCBIfam" id="TIGR04057">
    <property type="entry name" value="SusC_RagA_signa"/>
    <property type="match status" value="1"/>
</dbReference>
<evidence type="ECO:0000256" key="2">
    <source>
        <dbReference type="ARBA" id="ARBA00022448"/>
    </source>
</evidence>
<keyword evidence="10" id="KW-0732">Signal</keyword>
<evidence type="ECO:0000256" key="6">
    <source>
        <dbReference type="ARBA" id="ARBA00023136"/>
    </source>
</evidence>
<dbReference type="PROSITE" id="PS52016">
    <property type="entry name" value="TONB_DEPENDENT_REC_3"/>
    <property type="match status" value="1"/>
</dbReference>
<proteinExistence type="inferred from homology"/>
<dbReference type="Pfam" id="PF00593">
    <property type="entry name" value="TonB_dep_Rec_b-barrel"/>
    <property type="match status" value="1"/>
</dbReference>
<feature type="domain" description="TonB-dependent receptor plug" evidence="12">
    <location>
        <begin position="136"/>
        <end position="259"/>
    </location>
</feature>